<proteinExistence type="inferred from homology"/>
<dbReference type="GO" id="GO:0034067">
    <property type="term" value="P:protein localization to Golgi apparatus"/>
    <property type="evidence" value="ECO:0007669"/>
    <property type="project" value="TreeGrafter"/>
</dbReference>
<evidence type="ECO:0000256" key="6">
    <source>
        <dbReference type="ARBA" id="ARBA00022989"/>
    </source>
</evidence>
<dbReference type="GO" id="GO:0000139">
    <property type="term" value="C:Golgi membrane"/>
    <property type="evidence" value="ECO:0007669"/>
    <property type="project" value="UniProtKB-SubCell"/>
</dbReference>
<keyword evidence="6 9" id="KW-1133">Transmembrane helix</keyword>
<keyword evidence="4 9" id="KW-0812">Transmembrane</keyword>
<feature type="transmembrane region" description="Helical" evidence="9">
    <location>
        <begin position="105"/>
        <end position="126"/>
    </location>
</feature>
<dbReference type="EMBL" id="FUEG01000021">
    <property type="protein sequence ID" value="SJL13879.1"/>
    <property type="molecule type" value="Genomic_DNA"/>
</dbReference>
<evidence type="ECO:0000256" key="5">
    <source>
        <dbReference type="ARBA" id="ARBA00022927"/>
    </source>
</evidence>
<dbReference type="AlphaFoldDB" id="A0A284RYN7"/>
<evidence type="ECO:0000256" key="7">
    <source>
        <dbReference type="ARBA" id="ARBA00023034"/>
    </source>
</evidence>
<keyword evidence="5" id="KW-0653">Protein transport</keyword>
<evidence type="ECO:0000313" key="11">
    <source>
        <dbReference type="Proteomes" id="UP000219338"/>
    </source>
</evidence>
<dbReference type="STRING" id="47428.A0A284RYN7"/>
<accession>A0A284RYN7</accession>
<feature type="transmembrane region" description="Helical" evidence="9">
    <location>
        <begin position="12"/>
        <end position="34"/>
    </location>
</feature>
<sequence length="186" mass="20830">MAKPPPNSNWDPLLLISQIVSMQTLHYLTLSLLVPPLLDLFADSMALEYHGGASSVGMIMDWRQMASFPPTTEDPTRGWLIAFCWILTSLLDTAYLTFLIRRPRLILDFALTLLFNHLVLTTYYAARVPSSGFWWVVVGAGTLGMVVGAEQLCVRREMREGLEVEVGQGGEDGVLLEEMELGERRD</sequence>
<keyword evidence="11" id="KW-1185">Reference proteome</keyword>
<evidence type="ECO:0000256" key="8">
    <source>
        <dbReference type="ARBA" id="ARBA00023136"/>
    </source>
</evidence>
<keyword evidence="8 9" id="KW-0472">Membrane</keyword>
<dbReference type="PANTHER" id="PTHR12952:SF0">
    <property type="entry name" value="PROTEIN SYS1 HOMOLOG"/>
    <property type="match status" value="1"/>
</dbReference>
<feature type="transmembrane region" description="Helical" evidence="9">
    <location>
        <begin position="132"/>
        <end position="149"/>
    </location>
</feature>
<name>A0A284RYN7_ARMOS</name>
<dbReference type="OrthoDB" id="542931at2759"/>
<dbReference type="GO" id="GO:0005802">
    <property type="term" value="C:trans-Golgi network"/>
    <property type="evidence" value="ECO:0007669"/>
    <property type="project" value="TreeGrafter"/>
</dbReference>
<gene>
    <name evidence="10" type="ORF">ARMOST_17328</name>
</gene>
<evidence type="ECO:0008006" key="12">
    <source>
        <dbReference type="Google" id="ProtNLM"/>
    </source>
</evidence>
<comment type="subcellular location">
    <subcellularLocation>
        <location evidence="1">Golgi apparatus membrane</location>
        <topology evidence="1">Multi-pass membrane protein</topology>
    </subcellularLocation>
</comment>
<evidence type="ECO:0000313" key="10">
    <source>
        <dbReference type="EMBL" id="SJL13879.1"/>
    </source>
</evidence>
<dbReference type="GO" id="GO:0006895">
    <property type="term" value="P:Golgi to endosome transport"/>
    <property type="evidence" value="ECO:0007669"/>
    <property type="project" value="TreeGrafter"/>
</dbReference>
<dbReference type="Proteomes" id="UP000219338">
    <property type="component" value="Unassembled WGS sequence"/>
</dbReference>
<keyword evidence="7" id="KW-0333">Golgi apparatus</keyword>
<comment type="similarity">
    <text evidence="2">Belongs to the SYS1 family.</text>
</comment>
<dbReference type="OMA" id="EYEMVGM"/>
<dbReference type="GO" id="GO:0043001">
    <property type="term" value="P:Golgi to plasma membrane protein transport"/>
    <property type="evidence" value="ECO:0007669"/>
    <property type="project" value="TreeGrafter"/>
</dbReference>
<evidence type="ECO:0000256" key="4">
    <source>
        <dbReference type="ARBA" id="ARBA00022692"/>
    </source>
</evidence>
<protein>
    <recommendedName>
        <fullName evidence="12">Integral membrane protein S linking to the trans Golgi network-domain-containing protein</fullName>
    </recommendedName>
</protein>
<dbReference type="PANTHER" id="PTHR12952">
    <property type="entry name" value="SYS1"/>
    <property type="match status" value="1"/>
</dbReference>
<dbReference type="GO" id="GO:0005829">
    <property type="term" value="C:cytosol"/>
    <property type="evidence" value="ECO:0007669"/>
    <property type="project" value="GOC"/>
</dbReference>
<evidence type="ECO:0000256" key="1">
    <source>
        <dbReference type="ARBA" id="ARBA00004653"/>
    </source>
</evidence>
<feature type="transmembrane region" description="Helical" evidence="9">
    <location>
        <begin position="78"/>
        <end position="98"/>
    </location>
</feature>
<evidence type="ECO:0000256" key="2">
    <source>
        <dbReference type="ARBA" id="ARBA00008160"/>
    </source>
</evidence>
<organism evidence="10 11">
    <name type="scientific">Armillaria ostoyae</name>
    <name type="common">Armillaria root rot fungus</name>
    <dbReference type="NCBI Taxonomy" id="47428"/>
    <lineage>
        <taxon>Eukaryota</taxon>
        <taxon>Fungi</taxon>
        <taxon>Dikarya</taxon>
        <taxon>Basidiomycota</taxon>
        <taxon>Agaricomycotina</taxon>
        <taxon>Agaricomycetes</taxon>
        <taxon>Agaricomycetidae</taxon>
        <taxon>Agaricales</taxon>
        <taxon>Marasmiineae</taxon>
        <taxon>Physalacriaceae</taxon>
        <taxon>Armillaria</taxon>
    </lineage>
</organism>
<reference evidence="11" key="1">
    <citation type="journal article" date="2017" name="Nat. Ecol. Evol.">
        <title>Genome expansion and lineage-specific genetic innovations in the forest pathogenic fungi Armillaria.</title>
        <authorList>
            <person name="Sipos G."/>
            <person name="Prasanna A.N."/>
            <person name="Walter M.C."/>
            <person name="O'Connor E."/>
            <person name="Balint B."/>
            <person name="Krizsan K."/>
            <person name="Kiss B."/>
            <person name="Hess J."/>
            <person name="Varga T."/>
            <person name="Slot J."/>
            <person name="Riley R."/>
            <person name="Boka B."/>
            <person name="Rigling D."/>
            <person name="Barry K."/>
            <person name="Lee J."/>
            <person name="Mihaltcheva S."/>
            <person name="LaButti K."/>
            <person name="Lipzen A."/>
            <person name="Waldron R."/>
            <person name="Moloney N.M."/>
            <person name="Sperisen C."/>
            <person name="Kredics L."/>
            <person name="Vagvoelgyi C."/>
            <person name="Patrignani A."/>
            <person name="Fitzpatrick D."/>
            <person name="Nagy I."/>
            <person name="Doyle S."/>
            <person name="Anderson J.B."/>
            <person name="Grigoriev I.V."/>
            <person name="Gueldener U."/>
            <person name="Muensterkoetter M."/>
            <person name="Nagy L.G."/>
        </authorList>
    </citation>
    <scope>NUCLEOTIDE SEQUENCE [LARGE SCALE GENOMIC DNA]</scope>
    <source>
        <strain evidence="11">C18/9</strain>
    </source>
</reference>
<dbReference type="Pfam" id="PF09801">
    <property type="entry name" value="SYS1"/>
    <property type="match status" value="1"/>
</dbReference>
<keyword evidence="3" id="KW-0813">Transport</keyword>
<evidence type="ECO:0000256" key="9">
    <source>
        <dbReference type="SAM" id="Phobius"/>
    </source>
</evidence>
<dbReference type="InterPro" id="IPR019185">
    <property type="entry name" value="Integral_membrane_SYS1-rel"/>
</dbReference>
<evidence type="ECO:0000256" key="3">
    <source>
        <dbReference type="ARBA" id="ARBA00022448"/>
    </source>
</evidence>